<evidence type="ECO:0000256" key="2">
    <source>
        <dbReference type="ARBA" id="ARBA00022801"/>
    </source>
</evidence>
<organism evidence="6 7">
    <name type="scientific">Paenibacillus silagei</name>
    <dbReference type="NCBI Taxonomy" id="1670801"/>
    <lineage>
        <taxon>Bacteria</taxon>
        <taxon>Bacillati</taxon>
        <taxon>Bacillota</taxon>
        <taxon>Bacilli</taxon>
        <taxon>Bacillales</taxon>
        <taxon>Paenibacillaceae</taxon>
        <taxon>Paenibacillus</taxon>
    </lineage>
</organism>
<gene>
    <name evidence="6" type="ORF">J2Z70_006458</name>
</gene>
<keyword evidence="1" id="KW-0547">Nucleotide-binding</keyword>
<dbReference type="Proteomes" id="UP000773462">
    <property type="component" value="Unassembled WGS sequence"/>
</dbReference>
<dbReference type="SUPFAM" id="SSF52540">
    <property type="entry name" value="P-loop containing nucleoside triphosphate hydrolases"/>
    <property type="match status" value="1"/>
</dbReference>
<dbReference type="RefSeq" id="WP_209879626.1">
    <property type="nucleotide sequence ID" value="NZ_JAGGLV010000040.1"/>
</dbReference>
<keyword evidence="4" id="KW-0067">ATP-binding</keyword>
<keyword evidence="2 6" id="KW-0378">Hydrolase</keyword>
<dbReference type="InterPro" id="IPR000212">
    <property type="entry name" value="DNA_helicase_UvrD/REP"/>
</dbReference>
<dbReference type="EC" id="3.6.4.12" evidence="6"/>
<dbReference type="GO" id="GO:0003678">
    <property type="term" value="F:DNA helicase activity"/>
    <property type="evidence" value="ECO:0007669"/>
    <property type="project" value="UniProtKB-EC"/>
</dbReference>
<keyword evidence="3 6" id="KW-0347">Helicase</keyword>
<dbReference type="PANTHER" id="PTHR11070">
    <property type="entry name" value="UVRD / RECB / PCRA DNA HELICASE FAMILY MEMBER"/>
    <property type="match status" value="1"/>
</dbReference>
<evidence type="ECO:0000259" key="5">
    <source>
        <dbReference type="Pfam" id="PF00580"/>
    </source>
</evidence>
<dbReference type="PANTHER" id="PTHR11070:SF67">
    <property type="entry name" value="DNA 3'-5' HELICASE"/>
    <property type="match status" value="1"/>
</dbReference>
<dbReference type="Gene3D" id="3.40.50.300">
    <property type="entry name" value="P-loop containing nucleotide triphosphate hydrolases"/>
    <property type="match status" value="2"/>
</dbReference>
<dbReference type="EMBL" id="JAGGLV010000040">
    <property type="protein sequence ID" value="MBP2116241.1"/>
    <property type="molecule type" value="Genomic_DNA"/>
</dbReference>
<evidence type="ECO:0000256" key="4">
    <source>
        <dbReference type="ARBA" id="ARBA00022840"/>
    </source>
</evidence>
<evidence type="ECO:0000313" key="6">
    <source>
        <dbReference type="EMBL" id="MBP2116241.1"/>
    </source>
</evidence>
<proteinExistence type="predicted"/>
<accession>A0ABS4P397</accession>
<dbReference type="Pfam" id="PF00580">
    <property type="entry name" value="UvrD-helicase"/>
    <property type="match status" value="1"/>
</dbReference>
<evidence type="ECO:0000256" key="1">
    <source>
        <dbReference type="ARBA" id="ARBA00022741"/>
    </source>
</evidence>
<sequence length="535" mass="63517">MNKGTACKMEGKREYDKNPEYYNEILNNEIDILNNLILEQIEAKDCNIIRYNETSFDNFRDLTYGHDGLLEIAYSLFKKYNLLGRILQDKYDFIFIDEYQDTNPKIIEIFFRLLPSYKKTIIGLFGDSMQAIYEDGIGDVENYIKEGSIIKIIKEDNYRCSEQVVQFINQLRNDDLEQQVAFKMNKDDILETKDDRQGTVKLYYGIYDNKPNAFSSIDHKHDYMEVLNKLVEEANRGPEDFRILMLTNKSISGKAGFENLYDIFSARYFDPKDTIDKHLLSLQLLELVELCNAYKSNNYNYVLSKIKKYGYSVRYVRDKVEIKKNFNKILESTKGALDTLELAFESKLLKRSEKFSEYLRRKDTFLSQLKENEEYIEFKFLYQKGNNTYSKMSKATSDWDEDEFKELERNLLKENFYVDLFSKKIKFNEIINYYDYMNEKTKFITMHKTKGSGIDNVLVVLDEYFWNAYDFKSIFCSSDDNEKKKHKNQKLIYVACSRAKVNLTCVKLISKDEEQDILKWFKEAVKVEVKQEQLK</sequence>
<evidence type="ECO:0000313" key="7">
    <source>
        <dbReference type="Proteomes" id="UP000773462"/>
    </source>
</evidence>
<dbReference type="InterPro" id="IPR027417">
    <property type="entry name" value="P-loop_NTPase"/>
</dbReference>
<feature type="domain" description="UvrD-like helicase ATP-binding" evidence="5">
    <location>
        <begin position="64"/>
        <end position="145"/>
    </location>
</feature>
<dbReference type="InterPro" id="IPR014016">
    <property type="entry name" value="UvrD-like_ATP-bd"/>
</dbReference>
<evidence type="ECO:0000256" key="3">
    <source>
        <dbReference type="ARBA" id="ARBA00022806"/>
    </source>
</evidence>
<name>A0ABS4P397_9BACL</name>
<dbReference type="GO" id="GO:0016787">
    <property type="term" value="F:hydrolase activity"/>
    <property type="evidence" value="ECO:0007669"/>
    <property type="project" value="UniProtKB-KW"/>
</dbReference>
<keyword evidence="7" id="KW-1185">Reference proteome</keyword>
<reference evidence="6 7" key="1">
    <citation type="submission" date="2021-03" db="EMBL/GenBank/DDBJ databases">
        <title>Genomic Encyclopedia of Type Strains, Phase IV (KMG-IV): sequencing the most valuable type-strain genomes for metagenomic binning, comparative biology and taxonomic classification.</title>
        <authorList>
            <person name="Goeker M."/>
        </authorList>
    </citation>
    <scope>NUCLEOTIDE SEQUENCE [LARGE SCALE GENOMIC DNA]</scope>
    <source>
        <strain evidence="6 7">DSM 101953</strain>
    </source>
</reference>
<protein>
    <submittedName>
        <fullName evidence="6">DNA helicase-2/ATP-dependent DNA helicase PcrA</fullName>
        <ecNumber evidence="6">3.6.4.12</ecNumber>
    </submittedName>
</protein>
<comment type="caution">
    <text evidence="6">The sequence shown here is derived from an EMBL/GenBank/DDBJ whole genome shotgun (WGS) entry which is preliminary data.</text>
</comment>